<feature type="transmembrane region" description="Helical" evidence="7">
    <location>
        <begin position="151"/>
        <end position="170"/>
    </location>
</feature>
<dbReference type="InterPro" id="IPR001046">
    <property type="entry name" value="NRAMP_fam"/>
</dbReference>
<evidence type="ECO:0000256" key="3">
    <source>
        <dbReference type="ARBA" id="ARBA00022692"/>
    </source>
</evidence>
<dbReference type="Pfam" id="PF01566">
    <property type="entry name" value="Nramp"/>
    <property type="match status" value="1"/>
</dbReference>
<evidence type="ECO:0000313" key="8">
    <source>
        <dbReference type="EMBL" id="ACS20522.1"/>
    </source>
</evidence>
<keyword evidence="6 7" id="KW-0472">Membrane</keyword>
<evidence type="ECO:0000256" key="2">
    <source>
        <dbReference type="ARBA" id="ARBA00022448"/>
    </source>
</evidence>
<dbReference type="KEGG" id="vap:Vapar_3908"/>
<keyword evidence="2" id="KW-0813">Transport</keyword>
<dbReference type="EMBL" id="CP001635">
    <property type="protein sequence ID" value="ACS20522.1"/>
    <property type="molecule type" value="Genomic_DNA"/>
</dbReference>
<sequence length="423" mass="46075">MPRSGHMKKRIPSFLRHVGPGVVTGAADDDPSGIATYTQAGAQFGTGLLWTVFLSLPFMVAIQLVSARIGRVTGKGVAANLREHMPRGFLFALVSLLVVANTINIAADIAAMGEALQLVVGGGAHFHSLMFGVVTVLLQVFVPYRKLAHILKWLTLTLFAYVAAVFAVQVEWGRVLHDLVVPRLQWNGSYWMMIVALLGTTISPYLFFWQASQEVEELRLRGGRRGTDQEVWRDLRRVRLDTWLGMTFSNLIAFFVMVVGAAVLFAAGVHDVSSAAQAAEALRPLAGDFAFWLFAGGIIATGLLAVPVLASSAAYAVAEAFGWEEGLERHWREAKEFYGIIAVATLVGTALDFTPIDPMKALYWSAVINGVVAVPIMAAMMVLVSREKVMGLFTSGRRTRWLGWGGTALMGFAALMMGWDMVR</sequence>
<protein>
    <submittedName>
        <fullName evidence="8">Natural resistance-associated macrophage protein</fullName>
    </submittedName>
</protein>
<dbReference type="GO" id="GO:0015293">
    <property type="term" value="F:symporter activity"/>
    <property type="evidence" value="ECO:0007669"/>
    <property type="project" value="UniProtKB-KW"/>
</dbReference>
<keyword evidence="3 7" id="KW-0812">Transmembrane</keyword>
<feature type="transmembrane region" description="Helical" evidence="7">
    <location>
        <begin position="337"/>
        <end position="356"/>
    </location>
</feature>
<keyword evidence="5 7" id="KW-1133">Transmembrane helix</keyword>
<reference evidence="8" key="1">
    <citation type="submission" date="2009-06" db="EMBL/GenBank/DDBJ databases">
        <title>Complete sequence of chromosome 1 of Variovorax paradoxus S110.</title>
        <authorList>
            <consortium name="US DOE Joint Genome Institute"/>
            <person name="Lucas S."/>
            <person name="Copeland A."/>
            <person name="Lapidus A."/>
            <person name="Glavina del Rio T."/>
            <person name="Tice H."/>
            <person name="Bruce D."/>
            <person name="Goodwin L."/>
            <person name="Pitluck S."/>
            <person name="Chertkov O."/>
            <person name="Brettin T."/>
            <person name="Detter J.C."/>
            <person name="Han C."/>
            <person name="Larimer F."/>
            <person name="Land M."/>
            <person name="Hauser L."/>
            <person name="Kyrpides N."/>
            <person name="Ovchinnikova G."/>
            <person name="Orwin P."/>
            <person name="Leadbetter J.R."/>
            <person name="Spain J.C."/>
            <person name="Han J.I."/>
        </authorList>
    </citation>
    <scope>NUCLEOTIDE SEQUENCE</scope>
    <source>
        <strain evidence="8">S110</strain>
    </source>
</reference>
<dbReference type="PANTHER" id="PTHR11706">
    <property type="entry name" value="SOLUTE CARRIER PROTEIN FAMILY 11 MEMBER"/>
    <property type="match status" value="1"/>
</dbReference>
<dbReference type="NCBIfam" id="NF037982">
    <property type="entry name" value="Nramp_1"/>
    <property type="match status" value="1"/>
</dbReference>
<feature type="transmembrane region" description="Helical" evidence="7">
    <location>
        <begin position="88"/>
        <end position="112"/>
    </location>
</feature>
<proteinExistence type="predicted"/>
<feature type="transmembrane region" description="Helical" evidence="7">
    <location>
        <begin position="190"/>
        <end position="209"/>
    </location>
</feature>
<evidence type="ECO:0000256" key="4">
    <source>
        <dbReference type="ARBA" id="ARBA00022847"/>
    </source>
</evidence>
<evidence type="ECO:0000256" key="7">
    <source>
        <dbReference type="SAM" id="Phobius"/>
    </source>
</evidence>
<dbReference type="HOGENOM" id="CLU_020088_6_2_4"/>
<dbReference type="OrthoDB" id="9787548at2"/>
<organism evidence="8">
    <name type="scientific">Variovorax paradoxus (strain S110)</name>
    <dbReference type="NCBI Taxonomy" id="543728"/>
    <lineage>
        <taxon>Bacteria</taxon>
        <taxon>Pseudomonadati</taxon>
        <taxon>Pseudomonadota</taxon>
        <taxon>Betaproteobacteria</taxon>
        <taxon>Burkholderiales</taxon>
        <taxon>Comamonadaceae</taxon>
        <taxon>Variovorax</taxon>
    </lineage>
</organism>
<feature type="transmembrane region" description="Helical" evidence="7">
    <location>
        <begin position="47"/>
        <end position="67"/>
    </location>
</feature>
<dbReference type="GO" id="GO:0015086">
    <property type="term" value="F:cadmium ion transmembrane transporter activity"/>
    <property type="evidence" value="ECO:0007669"/>
    <property type="project" value="TreeGrafter"/>
</dbReference>
<dbReference type="GO" id="GO:0005886">
    <property type="term" value="C:plasma membrane"/>
    <property type="evidence" value="ECO:0007669"/>
    <property type="project" value="TreeGrafter"/>
</dbReference>
<evidence type="ECO:0000256" key="6">
    <source>
        <dbReference type="ARBA" id="ARBA00023136"/>
    </source>
</evidence>
<accession>C5CVL9</accession>
<name>C5CVL9_VARPS</name>
<keyword evidence="4" id="KW-0769">Symport</keyword>
<dbReference type="AlphaFoldDB" id="C5CVL9"/>
<comment type="subcellular location">
    <subcellularLocation>
        <location evidence="1">Membrane</location>
        <topology evidence="1">Multi-pass membrane protein</topology>
    </subcellularLocation>
</comment>
<dbReference type="PANTHER" id="PTHR11706:SF33">
    <property type="entry name" value="NATURAL RESISTANCE-ASSOCIATED MACROPHAGE PROTEIN 2"/>
    <property type="match status" value="1"/>
</dbReference>
<dbReference type="STRING" id="543728.Vapar_3908"/>
<feature type="transmembrane region" description="Helical" evidence="7">
    <location>
        <begin position="362"/>
        <end position="385"/>
    </location>
</feature>
<evidence type="ECO:0000256" key="5">
    <source>
        <dbReference type="ARBA" id="ARBA00022989"/>
    </source>
</evidence>
<dbReference type="eggNOG" id="COG1914">
    <property type="taxonomic scope" value="Bacteria"/>
</dbReference>
<dbReference type="GO" id="GO:0034755">
    <property type="term" value="P:iron ion transmembrane transport"/>
    <property type="evidence" value="ECO:0007669"/>
    <property type="project" value="TreeGrafter"/>
</dbReference>
<feature type="transmembrane region" description="Helical" evidence="7">
    <location>
        <begin position="124"/>
        <end position="144"/>
    </location>
</feature>
<dbReference type="GO" id="GO:0005384">
    <property type="term" value="F:manganese ion transmembrane transporter activity"/>
    <property type="evidence" value="ECO:0007669"/>
    <property type="project" value="TreeGrafter"/>
</dbReference>
<feature type="transmembrane region" description="Helical" evidence="7">
    <location>
        <begin position="401"/>
        <end position="419"/>
    </location>
</feature>
<feature type="transmembrane region" description="Helical" evidence="7">
    <location>
        <begin position="289"/>
        <end position="317"/>
    </location>
</feature>
<gene>
    <name evidence="8" type="ordered locus">Vapar_3908</name>
</gene>
<evidence type="ECO:0000256" key="1">
    <source>
        <dbReference type="ARBA" id="ARBA00004141"/>
    </source>
</evidence>
<feature type="transmembrane region" description="Helical" evidence="7">
    <location>
        <begin position="243"/>
        <end position="269"/>
    </location>
</feature>